<dbReference type="InterPro" id="IPR016177">
    <property type="entry name" value="DNA-bd_dom_sf"/>
</dbReference>
<dbReference type="GO" id="GO:0003677">
    <property type="term" value="F:DNA binding"/>
    <property type="evidence" value="ECO:0007669"/>
    <property type="project" value="UniProtKB-UniRule"/>
</dbReference>
<dbReference type="Pfam" id="PF09003">
    <property type="entry name" value="Arm-DNA-bind_1"/>
    <property type="match status" value="1"/>
</dbReference>
<comment type="similarity">
    <text evidence="1">Belongs to the 'phage' integrase family.</text>
</comment>
<accession>A0AAJ2DCH4</accession>
<dbReference type="Proteomes" id="UP001224622">
    <property type="component" value="Unassembled WGS sequence"/>
</dbReference>
<dbReference type="InterPro" id="IPR010998">
    <property type="entry name" value="Integrase_recombinase_N"/>
</dbReference>
<evidence type="ECO:0000256" key="1">
    <source>
        <dbReference type="ARBA" id="ARBA00008857"/>
    </source>
</evidence>
<evidence type="ECO:0000256" key="5">
    <source>
        <dbReference type="PROSITE-ProRule" id="PRU01248"/>
    </source>
</evidence>
<dbReference type="GO" id="GO:0006310">
    <property type="term" value="P:DNA recombination"/>
    <property type="evidence" value="ECO:0007669"/>
    <property type="project" value="UniProtKB-KW"/>
</dbReference>
<dbReference type="PANTHER" id="PTHR30349">
    <property type="entry name" value="PHAGE INTEGRASE-RELATED"/>
    <property type="match status" value="1"/>
</dbReference>
<dbReference type="SUPFAM" id="SSF54171">
    <property type="entry name" value="DNA-binding domain"/>
    <property type="match status" value="1"/>
</dbReference>
<comment type="caution">
    <text evidence="8">The sequence shown here is derived from an EMBL/GenBank/DDBJ whole genome shotgun (WGS) entry which is preliminary data.</text>
</comment>
<dbReference type="Pfam" id="PF00589">
    <property type="entry name" value="Phage_integrase"/>
    <property type="match status" value="1"/>
</dbReference>
<sequence length="349" mass="39628">MARIRNHMRRDLPPNLYDRNNGYYCYRDPRTGKEFGLGRNKRDAINQAIEANLQLMDAAPRLVDRINAKECLSFHAWLDRYDAIVERRGLKESTMVNHRSKLGIYRDYFPDKPIAEFTTKDIAEFVNHYVEQGKSSSAKIMRGTLLDIFREAIADGAIQHNPVEATRNPKTDVRRSRLSIADFNAIRQCASALPSWFIPALNMALVTGQRMGDVCSMKWEDISNGRLLVKQGKTGSMVAIPMRLSVADVNLEQLIGDITKTSDYIISPRTGGKVAERTMSDYFTKSRKLSGLSWAGDPPSFHEIRSLSARLHTELRGSEFAQRLLGHKSAEMTARYQDARGSEWMELPL</sequence>
<keyword evidence="3 5" id="KW-0238">DNA-binding</keyword>
<dbReference type="InterPro" id="IPR044068">
    <property type="entry name" value="CB"/>
</dbReference>
<dbReference type="EMBL" id="JAVIGA010000026">
    <property type="protein sequence ID" value="MDQ9128771.1"/>
    <property type="molecule type" value="Genomic_DNA"/>
</dbReference>
<evidence type="ECO:0000256" key="3">
    <source>
        <dbReference type="ARBA" id="ARBA00023125"/>
    </source>
</evidence>
<name>A0AAJ2DCH4_SERFO</name>
<dbReference type="PROSITE" id="PS51898">
    <property type="entry name" value="TYR_RECOMBINASE"/>
    <property type="match status" value="1"/>
</dbReference>
<feature type="domain" description="Core-binding (CB)" evidence="7">
    <location>
        <begin position="72"/>
        <end position="153"/>
    </location>
</feature>
<dbReference type="InterPro" id="IPR011010">
    <property type="entry name" value="DNA_brk_join_enz"/>
</dbReference>
<dbReference type="InterPro" id="IPR053876">
    <property type="entry name" value="Phage_int_M"/>
</dbReference>
<dbReference type="AlphaFoldDB" id="A0AAJ2DCH4"/>
<dbReference type="PROSITE" id="PS51900">
    <property type="entry name" value="CB"/>
    <property type="match status" value="1"/>
</dbReference>
<keyword evidence="2" id="KW-0229">DNA integration</keyword>
<dbReference type="Gene3D" id="1.10.443.10">
    <property type="entry name" value="Intergrase catalytic core"/>
    <property type="match status" value="1"/>
</dbReference>
<dbReference type="Gene3D" id="1.10.150.130">
    <property type="match status" value="1"/>
</dbReference>
<evidence type="ECO:0000259" key="6">
    <source>
        <dbReference type="PROSITE" id="PS51898"/>
    </source>
</evidence>
<dbReference type="InterPro" id="IPR015094">
    <property type="entry name" value="Integrase_lambda-typ_DNA-bd_N"/>
</dbReference>
<gene>
    <name evidence="8" type="ORF">RDT67_20335</name>
</gene>
<proteinExistence type="inferred from homology"/>
<dbReference type="InterPro" id="IPR050090">
    <property type="entry name" value="Tyrosine_recombinase_XerCD"/>
</dbReference>
<dbReference type="InterPro" id="IPR013762">
    <property type="entry name" value="Integrase-like_cat_sf"/>
</dbReference>
<evidence type="ECO:0000256" key="4">
    <source>
        <dbReference type="ARBA" id="ARBA00023172"/>
    </source>
</evidence>
<dbReference type="GO" id="GO:0008907">
    <property type="term" value="F:integrase activity"/>
    <property type="evidence" value="ECO:0007669"/>
    <property type="project" value="InterPro"/>
</dbReference>
<evidence type="ECO:0000313" key="9">
    <source>
        <dbReference type="Proteomes" id="UP001224622"/>
    </source>
</evidence>
<reference evidence="8" key="1">
    <citation type="submission" date="2023-08" db="EMBL/GenBank/DDBJ databases">
        <title>The Comparative Genomic Analysis of Yersiniaceae from Polar Regions.</title>
        <authorList>
            <person name="Goncharov A."/>
            <person name="Aslanov B."/>
            <person name="Kolodzhieva V."/>
            <person name="Azarov D."/>
            <person name="Mochov A."/>
            <person name="Lebedeva E."/>
        </authorList>
    </citation>
    <scope>NUCLEOTIDE SEQUENCE</scope>
    <source>
        <strain evidence="8">Vf</strain>
    </source>
</reference>
<evidence type="ECO:0000259" key="7">
    <source>
        <dbReference type="PROSITE" id="PS51900"/>
    </source>
</evidence>
<protein>
    <submittedName>
        <fullName evidence="8">Phage integrase Arm DNA-binding domain-containing protein</fullName>
    </submittedName>
</protein>
<dbReference type="SUPFAM" id="SSF56349">
    <property type="entry name" value="DNA breaking-rejoining enzymes"/>
    <property type="match status" value="1"/>
</dbReference>
<organism evidence="8 9">
    <name type="scientific">Serratia fonticola</name>
    <dbReference type="NCBI Taxonomy" id="47917"/>
    <lineage>
        <taxon>Bacteria</taxon>
        <taxon>Pseudomonadati</taxon>
        <taxon>Pseudomonadota</taxon>
        <taxon>Gammaproteobacteria</taxon>
        <taxon>Enterobacterales</taxon>
        <taxon>Yersiniaceae</taxon>
        <taxon>Serratia</taxon>
    </lineage>
</organism>
<dbReference type="RefSeq" id="WP_309048198.1">
    <property type="nucleotide sequence ID" value="NZ_JAVIGA010000026.1"/>
</dbReference>
<evidence type="ECO:0000313" key="8">
    <source>
        <dbReference type="EMBL" id="MDQ9128771.1"/>
    </source>
</evidence>
<evidence type="ECO:0000256" key="2">
    <source>
        <dbReference type="ARBA" id="ARBA00022908"/>
    </source>
</evidence>
<keyword evidence="4" id="KW-0233">DNA recombination</keyword>
<dbReference type="InterPro" id="IPR002104">
    <property type="entry name" value="Integrase_catalytic"/>
</dbReference>
<feature type="domain" description="Tyr recombinase" evidence="6">
    <location>
        <begin position="173"/>
        <end position="349"/>
    </location>
</feature>
<dbReference type="PANTHER" id="PTHR30349:SF64">
    <property type="entry name" value="PROPHAGE INTEGRASE INTD-RELATED"/>
    <property type="match status" value="1"/>
</dbReference>
<dbReference type="Gene3D" id="3.30.160.60">
    <property type="entry name" value="Classic Zinc Finger"/>
    <property type="match status" value="1"/>
</dbReference>
<dbReference type="Pfam" id="PF22022">
    <property type="entry name" value="Phage_int_M"/>
    <property type="match status" value="1"/>
</dbReference>